<dbReference type="EMBL" id="UINC01063597">
    <property type="protein sequence ID" value="SVB91386.1"/>
    <property type="molecule type" value="Genomic_DNA"/>
</dbReference>
<gene>
    <name evidence="1" type="ORF">METZ01_LOCUS244240</name>
</gene>
<proteinExistence type="predicted"/>
<feature type="non-terminal residue" evidence="1">
    <location>
        <position position="185"/>
    </location>
</feature>
<organism evidence="1">
    <name type="scientific">marine metagenome</name>
    <dbReference type="NCBI Taxonomy" id="408172"/>
    <lineage>
        <taxon>unclassified sequences</taxon>
        <taxon>metagenomes</taxon>
        <taxon>ecological metagenomes</taxon>
    </lineage>
</organism>
<sequence>MTTVRVGVRLTSYTSDDEKWVIQTVSKYQKHGISLKKLCRVSLQLHNTHRWHKLMSEMPPGREKITEIVRKGNGIRWKVEKSAGGKRGGTHMIHPLKINHLRAVERITYGLSYGTMIEKLNSFNKMGDVPILEANVGRKERRFKRKDFFDYVALKDEMLRFPMRIFQARGHIGSDKEDLFKAMVS</sequence>
<accession>A0A382HVL3</accession>
<dbReference type="AlphaFoldDB" id="A0A382HVL3"/>
<name>A0A382HVL3_9ZZZZ</name>
<protein>
    <submittedName>
        <fullName evidence="1">Uncharacterized protein</fullName>
    </submittedName>
</protein>
<evidence type="ECO:0000313" key="1">
    <source>
        <dbReference type="EMBL" id="SVB91386.1"/>
    </source>
</evidence>
<reference evidence="1" key="1">
    <citation type="submission" date="2018-05" db="EMBL/GenBank/DDBJ databases">
        <authorList>
            <person name="Lanie J.A."/>
            <person name="Ng W.-L."/>
            <person name="Kazmierczak K.M."/>
            <person name="Andrzejewski T.M."/>
            <person name="Davidsen T.M."/>
            <person name="Wayne K.J."/>
            <person name="Tettelin H."/>
            <person name="Glass J.I."/>
            <person name="Rusch D."/>
            <person name="Podicherti R."/>
            <person name="Tsui H.-C.T."/>
            <person name="Winkler M.E."/>
        </authorList>
    </citation>
    <scope>NUCLEOTIDE SEQUENCE</scope>
</reference>